<dbReference type="InterPro" id="IPR020846">
    <property type="entry name" value="MFS_dom"/>
</dbReference>
<dbReference type="GO" id="GO:0022857">
    <property type="term" value="F:transmembrane transporter activity"/>
    <property type="evidence" value="ECO:0007669"/>
    <property type="project" value="InterPro"/>
</dbReference>
<feature type="transmembrane region" description="Helical" evidence="4">
    <location>
        <begin position="302"/>
        <end position="322"/>
    </location>
</feature>
<feature type="transmembrane region" description="Helical" evidence="4">
    <location>
        <begin position="79"/>
        <end position="97"/>
    </location>
</feature>
<accession>A0A1I2A4H6</accession>
<evidence type="ECO:0000256" key="3">
    <source>
        <dbReference type="ARBA" id="ARBA00023136"/>
    </source>
</evidence>
<evidence type="ECO:0000256" key="2">
    <source>
        <dbReference type="ARBA" id="ARBA00022989"/>
    </source>
</evidence>
<feature type="transmembrane region" description="Helical" evidence="4">
    <location>
        <begin position="278"/>
        <end position="296"/>
    </location>
</feature>
<dbReference type="InterPro" id="IPR050327">
    <property type="entry name" value="Proton-linked_MCT"/>
</dbReference>
<dbReference type="InterPro" id="IPR036259">
    <property type="entry name" value="MFS_trans_sf"/>
</dbReference>
<dbReference type="eggNOG" id="COG2223">
    <property type="taxonomic scope" value="Bacteria"/>
</dbReference>
<feature type="transmembrane region" description="Helical" evidence="4">
    <location>
        <begin position="246"/>
        <end position="266"/>
    </location>
</feature>
<organism evidence="6 7">
    <name type="scientific">Thermophagus xiamenensis</name>
    <dbReference type="NCBI Taxonomy" id="385682"/>
    <lineage>
        <taxon>Bacteria</taxon>
        <taxon>Pseudomonadati</taxon>
        <taxon>Bacteroidota</taxon>
        <taxon>Bacteroidia</taxon>
        <taxon>Marinilabiliales</taxon>
        <taxon>Marinilabiliaceae</taxon>
        <taxon>Thermophagus</taxon>
    </lineage>
</organism>
<feature type="transmembrane region" description="Helical" evidence="4">
    <location>
        <begin position="51"/>
        <end position="67"/>
    </location>
</feature>
<evidence type="ECO:0000256" key="1">
    <source>
        <dbReference type="ARBA" id="ARBA00022692"/>
    </source>
</evidence>
<feature type="transmembrane region" description="Helical" evidence="4">
    <location>
        <begin position="366"/>
        <end position="385"/>
    </location>
</feature>
<evidence type="ECO:0000256" key="4">
    <source>
        <dbReference type="SAM" id="Phobius"/>
    </source>
</evidence>
<evidence type="ECO:0000259" key="5">
    <source>
        <dbReference type="PROSITE" id="PS50850"/>
    </source>
</evidence>
<dbReference type="EMBL" id="FONA01000010">
    <property type="protein sequence ID" value="SFE37660.1"/>
    <property type="molecule type" value="Genomic_DNA"/>
</dbReference>
<dbReference type="SUPFAM" id="SSF103473">
    <property type="entry name" value="MFS general substrate transporter"/>
    <property type="match status" value="1"/>
</dbReference>
<feature type="transmembrane region" description="Helical" evidence="4">
    <location>
        <begin position="213"/>
        <end position="234"/>
    </location>
</feature>
<dbReference type="RefSeq" id="WP_010527218.1">
    <property type="nucleotide sequence ID" value="NZ_AFSL01000039.1"/>
</dbReference>
<dbReference type="Pfam" id="PF07690">
    <property type="entry name" value="MFS_1"/>
    <property type="match status" value="1"/>
</dbReference>
<dbReference type="Gene3D" id="1.20.1250.20">
    <property type="entry name" value="MFS general substrate transporter like domains"/>
    <property type="match status" value="2"/>
</dbReference>
<proteinExistence type="predicted"/>
<feature type="transmembrane region" description="Helical" evidence="4">
    <location>
        <begin position="334"/>
        <end position="354"/>
    </location>
</feature>
<dbReference type="InParanoid" id="A0A1I2A4H6"/>
<feature type="domain" description="Major facilitator superfamily (MFS) profile" evidence="5">
    <location>
        <begin position="10"/>
        <end position="390"/>
    </location>
</feature>
<protein>
    <submittedName>
        <fullName evidence="6">MFS transporter, OFA family, oxalate/formate antiporter</fullName>
    </submittedName>
</protein>
<dbReference type="InterPro" id="IPR011701">
    <property type="entry name" value="MFS"/>
</dbReference>
<dbReference type="Proteomes" id="UP000181976">
    <property type="component" value="Unassembled WGS sequence"/>
</dbReference>
<reference evidence="6 7" key="1">
    <citation type="submission" date="2016-10" db="EMBL/GenBank/DDBJ databases">
        <authorList>
            <person name="de Groot N.N."/>
        </authorList>
    </citation>
    <scope>NUCLEOTIDE SEQUENCE [LARGE SCALE GENOMIC DNA]</scope>
    <source>
        <strain evidence="6 7">DSM 19012</strain>
    </source>
</reference>
<feature type="transmembrane region" description="Helical" evidence="4">
    <location>
        <begin position="136"/>
        <end position="157"/>
    </location>
</feature>
<feature type="transmembrane region" description="Helical" evidence="4">
    <location>
        <begin position="12"/>
        <end position="31"/>
    </location>
</feature>
<dbReference type="PANTHER" id="PTHR11360">
    <property type="entry name" value="MONOCARBOXYLATE TRANSPORTER"/>
    <property type="match status" value="1"/>
</dbReference>
<sequence length="390" mass="41726">MVIKVNMKLKGLLTVLAAVITMLVLGTIYAWSIYVPRLIMEHGYSTGQTQLIFGVLIGIFTVAMVIARPLLGRWGPSKLAMAAAIIYGLGYVLAGIMGPGFGIMFIGLSLLAGVGTGVGYLISISIPVEWYPARKGLITGLVSAGFGGGAIIESLIVEGFLADGTALTRIFLVMGVIKGILLLVASFFFRRPAARQTLSPLMPMKRLIKDVKFLRLFFGIFIGTFGGLLIIGNLKPIGGQYPIDETILVLGITVFSLANFTGRLFWGWLNDLVSGKILMPLSLILTGVVTLMIGLFALDSVFYLAMAFGAGFSYGANFVIYAKETAQIYGLDNLGKIYPLVFLGYGISGIAGPYTGGWLHDIFGSYQPSMLVASALCVLAFVSMIRPVGR</sequence>
<name>A0A1I2A4H6_9BACT</name>
<dbReference type="PROSITE" id="PS50850">
    <property type="entry name" value="MFS"/>
    <property type="match status" value="1"/>
</dbReference>
<evidence type="ECO:0000313" key="6">
    <source>
        <dbReference type="EMBL" id="SFE37660.1"/>
    </source>
</evidence>
<feature type="transmembrane region" description="Helical" evidence="4">
    <location>
        <begin position="103"/>
        <end position="124"/>
    </location>
</feature>
<dbReference type="PANTHER" id="PTHR11360:SF304">
    <property type="entry name" value="MFS DOMAIN-CONTAINING PROTEIN"/>
    <property type="match status" value="1"/>
</dbReference>
<keyword evidence="2 4" id="KW-1133">Transmembrane helix</keyword>
<gene>
    <name evidence="6" type="ORF">SAMN05444380_11087</name>
</gene>
<keyword evidence="1 4" id="KW-0812">Transmembrane</keyword>
<keyword evidence="7" id="KW-1185">Reference proteome</keyword>
<dbReference type="AlphaFoldDB" id="A0A1I2A4H6"/>
<feature type="transmembrane region" description="Helical" evidence="4">
    <location>
        <begin position="169"/>
        <end position="189"/>
    </location>
</feature>
<dbReference type="FunCoup" id="A0A1I2A4H6">
    <property type="interactions" value="196"/>
</dbReference>
<evidence type="ECO:0000313" key="7">
    <source>
        <dbReference type="Proteomes" id="UP000181976"/>
    </source>
</evidence>
<keyword evidence="3 4" id="KW-0472">Membrane</keyword>